<evidence type="ECO:0000256" key="1">
    <source>
        <dbReference type="SAM" id="MobiDB-lite"/>
    </source>
</evidence>
<accession>A0A0C2BVZ0</accession>
<feature type="region of interest" description="Disordered" evidence="1">
    <location>
        <begin position="165"/>
        <end position="202"/>
    </location>
</feature>
<organism evidence="2 3">
    <name type="scientific">Ancylostoma duodenale</name>
    <dbReference type="NCBI Taxonomy" id="51022"/>
    <lineage>
        <taxon>Eukaryota</taxon>
        <taxon>Metazoa</taxon>
        <taxon>Ecdysozoa</taxon>
        <taxon>Nematoda</taxon>
        <taxon>Chromadorea</taxon>
        <taxon>Rhabditida</taxon>
        <taxon>Rhabditina</taxon>
        <taxon>Rhabditomorpha</taxon>
        <taxon>Strongyloidea</taxon>
        <taxon>Ancylostomatidae</taxon>
        <taxon>Ancylostomatinae</taxon>
        <taxon>Ancylostoma</taxon>
    </lineage>
</organism>
<dbReference type="AlphaFoldDB" id="A0A0C2BVZ0"/>
<dbReference type="PANTHER" id="PTHR21459">
    <property type="entry name" value="PROTEIN CBG08968"/>
    <property type="match status" value="1"/>
</dbReference>
<dbReference type="EMBL" id="KN762380">
    <property type="protein sequence ID" value="KIH48128.1"/>
    <property type="molecule type" value="Genomic_DNA"/>
</dbReference>
<evidence type="ECO:0000313" key="3">
    <source>
        <dbReference type="Proteomes" id="UP000054047"/>
    </source>
</evidence>
<proteinExistence type="predicted"/>
<dbReference type="PANTHER" id="PTHR21459:SF2">
    <property type="entry name" value="PROTEIN CBG08968"/>
    <property type="match status" value="1"/>
</dbReference>
<feature type="compositionally biased region" description="Polar residues" evidence="1">
    <location>
        <begin position="175"/>
        <end position="202"/>
    </location>
</feature>
<name>A0A0C2BVZ0_9BILA</name>
<sequence>MYSTLVKFQSDSRTVQEKSCRITWIGVGEQSDEKSTAAYDREALAEIIESSGDPELVAEWQNRNIDIRRYPEGSARPASERPRIIKITTPNREVRDKLLSHMKRGRLSLTQQFTHSYARKDYTREELVFDRALRQKAGTLNQQAGKLLYVVRDLSIHKLRTPRDLPTRSLGVIPQNANSNLENPSTSYTSLPRHNKPTSQGR</sequence>
<keyword evidence="3" id="KW-1185">Reference proteome</keyword>
<protein>
    <submittedName>
        <fullName evidence="2">Uncharacterized protein</fullName>
    </submittedName>
</protein>
<dbReference type="Proteomes" id="UP000054047">
    <property type="component" value="Unassembled WGS sequence"/>
</dbReference>
<gene>
    <name evidence="2" type="ORF">ANCDUO_21806</name>
</gene>
<dbReference type="OrthoDB" id="5859941at2759"/>
<evidence type="ECO:0000313" key="2">
    <source>
        <dbReference type="EMBL" id="KIH48128.1"/>
    </source>
</evidence>
<reference evidence="2 3" key="1">
    <citation type="submission" date="2013-12" db="EMBL/GenBank/DDBJ databases">
        <title>Draft genome of the parsitic nematode Ancylostoma duodenale.</title>
        <authorList>
            <person name="Mitreva M."/>
        </authorList>
    </citation>
    <scope>NUCLEOTIDE SEQUENCE [LARGE SCALE GENOMIC DNA]</scope>
    <source>
        <strain evidence="2 3">Zhejiang</strain>
    </source>
</reference>